<feature type="compositionally biased region" description="Basic residues" evidence="1">
    <location>
        <begin position="285"/>
        <end position="296"/>
    </location>
</feature>
<name>A0ABN9VGU2_9DINO</name>
<feature type="compositionally biased region" description="Low complexity" evidence="1">
    <location>
        <begin position="87"/>
        <end position="97"/>
    </location>
</feature>
<accession>A0ABN9VGU2</accession>
<gene>
    <name evidence="2" type="ORF">PCOR1329_LOCUS57898</name>
</gene>
<feature type="compositionally biased region" description="Low complexity" evidence="1">
    <location>
        <begin position="261"/>
        <end position="282"/>
    </location>
</feature>
<comment type="caution">
    <text evidence="2">The sequence shown here is derived from an EMBL/GenBank/DDBJ whole genome shotgun (WGS) entry which is preliminary data.</text>
</comment>
<feature type="region of interest" description="Disordered" evidence="1">
    <location>
        <begin position="1"/>
        <end position="53"/>
    </location>
</feature>
<evidence type="ECO:0000313" key="2">
    <source>
        <dbReference type="EMBL" id="CAK0872422.1"/>
    </source>
</evidence>
<dbReference type="InterPro" id="IPR040341">
    <property type="entry name" value="GPATCH3"/>
</dbReference>
<proteinExistence type="predicted"/>
<feature type="compositionally biased region" description="Basic and acidic residues" evidence="1">
    <location>
        <begin position="187"/>
        <end position="197"/>
    </location>
</feature>
<feature type="compositionally biased region" description="Polar residues" evidence="1">
    <location>
        <begin position="37"/>
        <end position="51"/>
    </location>
</feature>
<feature type="region of interest" description="Disordered" evidence="1">
    <location>
        <begin position="86"/>
        <end position="197"/>
    </location>
</feature>
<dbReference type="Proteomes" id="UP001189429">
    <property type="component" value="Unassembled WGS sequence"/>
</dbReference>
<feature type="compositionally biased region" description="Basic and acidic residues" evidence="1">
    <location>
        <begin position="168"/>
        <end position="178"/>
    </location>
</feature>
<dbReference type="EMBL" id="CAUYUJ010017170">
    <property type="protein sequence ID" value="CAK0872422.1"/>
    <property type="molecule type" value="Genomic_DNA"/>
</dbReference>
<reference evidence="2" key="1">
    <citation type="submission" date="2023-10" db="EMBL/GenBank/DDBJ databases">
        <authorList>
            <person name="Chen Y."/>
            <person name="Shah S."/>
            <person name="Dougan E. K."/>
            <person name="Thang M."/>
            <person name="Chan C."/>
        </authorList>
    </citation>
    <scope>NUCLEOTIDE SEQUENCE [LARGE SCALE GENOMIC DNA]</scope>
</reference>
<feature type="compositionally biased region" description="Pro residues" evidence="1">
    <location>
        <begin position="98"/>
        <end position="124"/>
    </location>
</feature>
<protein>
    <submittedName>
        <fullName evidence="2">Uncharacterized protein</fullName>
    </submittedName>
</protein>
<evidence type="ECO:0000256" key="1">
    <source>
        <dbReference type="SAM" id="MobiDB-lite"/>
    </source>
</evidence>
<dbReference type="PANTHER" id="PTHR14390">
    <property type="entry name" value="G PATCH DOMAIN CONTAINING PROTEIN 3"/>
    <property type="match status" value="1"/>
</dbReference>
<sequence>MPRRVRALLRPHLLGPSAAGGRASGELQPPPALPQGNVGTTSPERASTIRSCQLPPSVVRRLGVVAPSSELRCVRDFVAVAPPSCWRPRAPAEAAPRSAPPGAPTAPAPAPPLPAVASGPPRPAEPPERAPMAPAADTCSAGAEGGGGKVTVPAVSGAAGRAPRKRQRAEAHQPRPPDDSDDGLDEPIEKAPHYEKTDRLDSAAGYLYEDVVEDVWDKHEASGLVHYTDAAFWDRMAGGLDERAHDGWDVEEEHSEGGGASAWSSDASGGADASSDTGAADGPGRRGRRVRHRRRGGLAGVRRGAAGRIMRRWGHACGEELSDTLLAVISGRTNGEQLGKGGGTDTATVYPFLVFASACLGGGHRRHG</sequence>
<dbReference type="PANTHER" id="PTHR14390:SF2">
    <property type="entry name" value="G PATCH DOMAIN-CONTAINING PROTEIN 3"/>
    <property type="match status" value="1"/>
</dbReference>
<evidence type="ECO:0000313" key="3">
    <source>
        <dbReference type="Proteomes" id="UP001189429"/>
    </source>
</evidence>
<organism evidence="2 3">
    <name type="scientific">Prorocentrum cordatum</name>
    <dbReference type="NCBI Taxonomy" id="2364126"/>
    <lineage>
        <taxon>Eukaryota</taxon>
        <taxon>Sar</taxon>
        <taxon>Alveolata</taxon>
        <taxon>Dinophyceae</taxon>
        <taxon>Prorocentrales</taxon>
        <taxon>Prorocentraceae</taxon>
        <taxon>Prorocentrum</taxon>
    </lineage>
</organism>
<keyword evidence="3" id="KW-1185">Reference proteome</keyword>
<feature type="region of interest" description="Disordered" evidence="1">
    <location>
        <begin position="249"/>
        <end position="299"/>
    </location>
</feature>